<protein>
    <submittedName>
        <fullName evidence="1">Uncharacterized protein</fullName>
    </submittedName>
</protein>
<organism evidence="1 2">
    <name type="scientific">Winogradskyella litorisediminis</name>
    <dbReference type="NCBI Taxonomy" id="1156618"/>
    <lineage>
        <taxon>Bacteria</taxon>
        <taxon>Pseudomonadati</taxon>
        <taxon>Bacteroidota</taxon>
        <taxon>Flavobacteriia</taxon>
        <taxon>Flavobacteriales</taxon>
        <taxon>Flavobacteriaceae</taxon>
        <taxon>Winogradskyella</taxon>
    </lineage>
</organism>
<proteinExistence type="predicted"/>
<reference evidence="2" key="1">
    <citation type="journal article" date="2019" name="Int. J. Syst. Evol. Microbiol.">
        <title>The Global Catalogue of Microorganisms (GCM) 10K type strain sequencing project: providing services to taxonomists for standard genome sequencing and annotation.</title>
        <authorList>
            <consortium name="The Broad Institute Genomics Platform"/>
            <consortium name="The Broad Institute Genome Sequencing Center for Infectious Disease"/>
            <person name="Wu L."/>
            <person name="Ma J."/>
        </authorList>
    </citation>
    <scope>NUCLEOTIDE SEQUENCE [LARGE SCALE GENOMIC DNA]</scope>
    <source>
        <strain evidence="2">CCUG 62215</strain>
    </source>
</reference>
<sequence length="221" mass="26768">MKYFFYFFVILFSSNFSIGQANIYLDVDKKIIDKDTFHLKWFNRANMLSRWDSIGEVKKHYAMLRHNLYQKGISNYNQIKTELEKITKTKIPDSTIILLSYKFKDDLCINYIDNYWTRGEIKNRKKWLEPRLKKFEEANFFYLWLFENGIKLRTKSNEEHEFFFLDKNNFFREKIFTSQTLCSSSAIITKKGKILVMNGEGSYMDLYNHFINKEIPLFFKN</sequence>
<accession>A0ABW3N3B2</accession>
<evidence type="ECO:0000313" key="1">
    <source>
        <dbReference type="EMBL" id="MFD1062137.1"/>
    </source>
</evidence>
<keyword evidence="2" id="KW-1185">Reference proteome</keyword>
<name>A0ABW3N3B2_9FLAO</name>
<comment type="caution">
    <text evidence="1">The sequence shown here is derived from an EMBL/GenBank/DDBJ whole genome shotgun (WGS) entry which is preliminary data.</text>
</comment>
<dbReference type="RefSeq" id="WP_386127715.1">
    <property type="nucleotide sequence ID" value="NZ_JBHTJL010000009.1"/>
</dbReference>
<dbReference type="Proteomes" id="UP001597013">
    <property type="component" value="Unassembled WGS sequence"/>
</dbReference>
<gene>
    <name evidence="1" type="ORF">ACFQ1Q_02670</name>
</gene>
<dbReference type="EMBL" id="JBHTJL010000009">
    <property type="protein sequence ID" value="MFD1062137.1"/>
    <property type="molecule type" value="Genomic_DNA"/>
</dbReference>
<evidence type="ECO:0000313" key="2">
    <source>
        <dbReference type="Proteomes" id="UP001597013"/>
    </source>
</evidence>